<organism evidence="2">
    <name type="scientific">Brassica napus</name>
    <name type="common">Rape</name>
    <dbReference type="NCBI Taxonomy" id="3708"/>
    <lineage>
        <taxon>Eukaryota</taxon>
        <taxon>Viridiplantae</taxon>
        <taxon>Streptophyta</taxon>
        <taxon>Embryophyta</taxon>
        <taxon>Tracheophyta</taxon>
        <taxon>Spermatophyta</taxon>
        <taxon>Magnoliopsida</taxon>
        <taxon>eudicotyledons</taxon>
        <taxon>Gunneridae</taxon>
        <taxon>Pentapetalae</taxon>
        <taxon>rosids</taxon>
        <taxon>malvids</taxon>
        <taxon>Brassicales</taxon>
        <taxon>Brassicaceae</taxon>
        <taxon>Brassiceae</taxon>
        <taxon>Brassica</taxon>
    </lineage>
</organism>
<gene>
    <name evidence="2" type="ORF">DARMORV10_C09P04560.1</name>
</gene>
<proteinExistence type="predicted"/>
<name>A0A816IRX9_BRANA</name>
<dbReference type="Proteomes" id="UP001295469">
    <property type="component" value="Chromosome C09"/>
</dbReference>
<protein>
    <submittedName>
        <fullName evidence="2">(rape) hypothetical protein</fullName>
    </submittedName>
</protein>
<feature type="compositionally biased region" description="Polar residues" evidence="1">
    <location>
        <begin position="57"/>
        <end position="67"/>
    </location>
</feature>
<accession>A0A816IRX9</accession>
<reference evidence="2" key="1">
    <citation type="submission" date="2021-01" db="EMBL/GenBank/DDBJ databases">
        <authorList>
            <consortium name="Genoscope - CEA"/>
            <person name="William W."/>
        </authorList>
    </citation>
    <scope>NUCLEOTIDE SEQUENCE</scope>
</reference>
<feature type="compositionally biased region" description="Polar residues" evidence="1">
    <location>
        <begin position="1"/>
        <end position="11"/>
    </location>
</feature>
<feature type="region of interest" description="Disordered" evidence="1">
    <location>
        <begin position="1"/>
        <end position="34"/>
    </location>
</feature>
<dbReference type="EMBL" id="HG994373">
    <property type="protein sequence ID" value="CAF1715770.1"/>
    <property type="molecule type" value="Genomic_DNA"/>
</dbReference>
<evidence type="ECO:0000313" key="2">
    <source>
        <dbReference type="EMBL" id="CAF1715770.1"/>
    </source>
</evidence>
<sequence>MTEQSSQNATRGDTPFDIYPGPTEVVQSRDRSEHGRCQDVTMWLTGLRSRVLQSTCKFRSGQGSNPGTDAPAGAPIPPSNLHGSRLSYVTFPFIQLHPAYISGIFRDPAATNWTRKKGRDGGN</sequence>
<evidence type="ECO:0000256" key="1">
    <source>
        <dbReference type="SAM" id="MobiDB-lite"/>
    </source>
</evidence>
<dbReference type="AlphaFoldDB" id="A0A816IRX9"/>
<feature type="region of interest" description="Disordered" evidence="1">
    <location>
        <begin position="57"/>
        <end position="78"/>
    </location>
</feature>